<reference evidence="3" key="1">
    <citation type="journal article" date="2022" name="Int. J. Syst. Evol. Microbiol.">
        <title>Pseudomonas aegrilactucae sp. nov. and Pseudomonas morbosilactucae sp. nov., pathogens causing bacterial rot of lettuce in Japan.</title>
        <authorList>
            <person name="Sawada H."/>
            <person name="Fujikawa T."/>
            <person name="Satou M."/>
        </authorList>
    </citation>
    <scope>NUCLEOTIDE SEQUENCE</scope>
    <source>
        <strain evidence="3">0166_1</strain>
    </source>
</reference>
<evidence type="ECO:0000256" key="1">
    <source>
        <dbReference type="SAM" id="MobiDB-lite"/>
    </source>
</evidence>
<keyword evidence="2" id="KW-1133">Transmembrane helix</keyword>
<feature type="transmembrane region" description="Helical" evidence="2">
    <location>
        <begin position="71"/>
        <end position="90"/>
    </location>
</feature>
<evidence type="ECO:0000256" key="2">
    <source>
        <dbReference type="SAM" id="Phobius"/>
    </source>
</evidence>
<dbReference type="Pfam" id="PF14023">
    <property type="entry name" value="Bestrophin-like"/>
    <property type="match status" value="1"/>
</dbReference>
<keyword evidence="2" id="KW-0812">Transmembrane</keyword>
<dbReference type="Proteomes" id="UP001162834">
    <property type="component" value="Chromosome"/>
</dbReference>
<evidence type="ECO:0000313" key="3">
    <source>
        <dbReference type="EMBL" id="UGS34545.1"/>
    </source>
</evidence>
<dbReference type="AlphaFoldDB" id="A0A9E7BYU0"/>
<keyword evidence="2" id="KW-0472">Membrane</keyword>
<dbReference type="KEGG" id="sbae:DSM104329_00924"/>
<proteinExistence type="predicted"/>
<protein>
    <submittedName>
        <fullName evidence="3">Uncharacterized protein</fullName>
    </submittedName>
</protein>
<feature type="transmembrane region" description="Helical" evidence="2">
    <location>
        <begin position="38"/>
        <end position="59"/>
    </location>
</feature>
<accession>A0A9E7BYU0</accession>
<dbReference type="EMBL" id="CP087164">
    <property type="protein sequence ID" value="UGS34545.1"/>
    <property type="molecule type" value="Genomic_DNA"/>
</dbReference>
<sequence>MPSAAREDQANALALGAILGDDGARIQARRGRLDEGRASVLGTVYALLLVSVAIMLAGMSALAHPLVRRGVQLGILVGATVVFAFTLLVIRDLDRPYSGSAKIQPAAMRDAERRIATLTAASSEPPCDQDGRPRSQG</sequence>
<gene>
    <name evidence="3" type="ORF">DSM104329_00924</name>
</gene>
<dbReference type="RefSeq" id="WP_259314212.1">
    <property type="nucleotide sequence ID" value="NZ_CP087164.1"/>
</dbReference>
<keyword evidence="4" id="KW-1185">Reference proteome</keyword>
<dbReference type="InterPro" id="IPR025333">
    <property type="entry name" value="DUF4239"/>
</dbReference>
<feature type="region of interest" description="Disordered" evidence="1">
    <location>
        <begin position="118"/>
        <end position="137"/>
    </location>
</feature>
<evidence type="ECO:0000313" key="4">
    <source>
        <dbReference type="Proteomes" id="UP001162834"/>
    </source>
</evidence>
<organism evidence="3 4">
    <name type="scientific">Capillimicrobium parvum</name>
    <dbReference type="NCBI Taxonomy" id="2884022"/>
    <lineage>
        <taxon>Bacteria</taxon>
        <taxon>Bacillati</taxon>
        <taxon>Actinomycetota</taxon>
        <taxon>Thermoleophilia</taxon>
        <taxon>Solirubrobacterales</taxon>
        <taxon>Capillimicrobiaceae</taxon>
        <taxon>Capillimicrobium</taxon>
    </lineage>
</organism>
<name>A0A9E7BYU0_9ACTN</name>